<feature type="region of interest" description="Disordered" evidence="5">
    <location>
        <begin position="235"/>
        <end position="273"/>
    </location>
</feature>
<reference evidence="7" key="1">
    <citation type="submission" date="2023-07" db="EMBL/GenBank/DDBJ databases">
        <authorList>
            <person name="Stuckert A."/>
        </authorList>
    </citation>
    <scope>NUCLEOTIDE SEQUENCE</scope>
</reference>
<dbReference type="EC" id="3.4.19.12" evidence="2"/>
<feature type="region of interest" description="Disordered" evidence="5">
    <location>
        <begin position="440"/>
        <end position="465"/>
    </location>
</feature>
<gene>
    <name evidence="7" type="ORF">RIMI_LOCUS2319988</name>
</gene>
<proteinExistence type="predicted"/>
<evidence type="ECO:0000313" key="8">
    <source>
        <dbReference type="Proteomes" id="UP001176940"/>
    </source>
</evidence>
<name>A0ABN9KUM7_9NEOB</name>
<sequence>MVEATKQEKAVYKAYDFIPLEWLQKWLDESTPSKPIDNSKYLCPHGRLHPDKISLMKRISEYAAEVFYKRYHGGPRLKADSLCKDCVVERCRVLRLKNQLNEDHKSIANMVKVTMSSKEGFWIGKASLRRWRQLATEQLGHHQEDECEHGDVKMNGSAPRDVKREELLEDKREEDADTGFNEDLVCQHGGLCMSESERRLVSEATWVKLKEYFPTAPEFRHDQEPCRQCQVLKEAAPELNVSSSDPEEEKEEPRPEGENDPDFNQANGAVKRQKVSIQGQAAFTKQPGIRRSMRHRKVRGEKALLVSANQTLKDLKIQADEPIAEYAAMDDVMQVCLPEEGFKGEVSGVTGIAMLGVVLSMLLLPMAALCSQLVGGRAAAAAQCVSDSPSGCRLFIDMAAQYKKQSKEALTDLCEQRGIETADRSRELLIRVLVEQDIEQSAGTSGQGEIPPQRPSNASSCTGDA</sequence>
<dbReference type="InterPro" id="IPR035927">
    <property type="entry name" value="DUSP-like_sf"/>
</dbReference>
<evidence type="ECO:0000256" key="1">
    <source>
        <dbReference type="ARBA" id="ARBA00000707"/>
    </source>
</evidence>
<keyword evidence="3" id="KW-0833">Ubl conjugation pathway</keyword>
<comment type="catalytic activity">
    <reaction evidence="1">
        <text>Thiol-dependent hydrolysis of ester, thioester, amide, peptide and isopeptide bonds formed by the C-terminal Gly of ubiquitin (a 76-residue protein attached to proteins as an intracellular targeting signal).</text>
        <dbReference type="EC" id="3.4.19.12"/>
    </reaction>
</comment>
<organism evidence="7 8">
    <name type="scientific">Ranitomeya imitator</name>
    <name type="common">mimic poison frog</name>
    <dbReference type="NCBI Taxonomy" id="111125"/>
    <lineage>
        <taxon>Eukaryota</taxon>
        <taxon>Metazoa</taxon>
        <taxon>Chordata</taxon>
        <taxon>Craniata</taxon>
        <taxon>Vertebrata</taxon>
        <taxon>Euteleostomi</taxon>
        <taxon>Amphibia</taxon>
        <taxon>Batrachia</taxon>
        <taxon>Anura</taxon>
        <taxon>Neobatrachia</taxon>
        <taxon>Hyloidea</taxon>
        <taxon>Dendrobatidae</taxon>
        <taxon>Dendrobatinae</taxon>
        <taxon>Ranitomeya</taxon>
    </lineage>
</organism>
<dbReference type="PROSITE" id="PS51283">
    <property type="entry name" value="DUSP"/>
    <property type="match status" value="1"/>
</dbReference>
<keyword evidence="8" id="KW-1185">Reference proteome</keyword>
<dbReference type="SUPFAM" id="SSF143791">
    <property type="entry name" value="DUSP-like"/>
    <property type="match status" value="1"/>
</dbReference>
<evidence type="ECO:0000256" key="3">
    <source>
        <dbReference type="ARBA" id="ARBA00022786"/>
    </source>
</evidence>
<feature type="compositionally biased region" description="Polar residues" evidence="5">
    <location>
        <begin position="455"/>
        <end position="465"/>
    </location>
</feature>
<evidence type="ECO:0000256" key="5">
    <source>
        <dbReference type="SAM" id="MobiDB-lite"/>
    </source>
</evidence>
<dbReference type="EMBL" id="CAUEEQ010003220">
    <property type="protein sequence ID" value="CAJ0924634.1"/>
    <property type="molecule type" value="Genomic_DNA"/>
</dbReference>
<evidence type="ECO:0000256" key="4">
    <source>
        <dbReference type="ARBA" id="ARBA00022807"/>
    </source>
</evidence>
<keyword evidence="4" id="KW-0645">Protease</keyword>
<keyword evidence="4" id="KW-0378">Hydrolase</keyword>
<comment type="caution">
    <text evidence="7">The sequence shown here is derived from an EMBL/GenBank/DDBJ whole genome shotgun (WGS) entry which is preliminary data.</text>
</comment>
<evidence type="ECO:0000313" key="7">
    <source>
        <dbReference type="EMBL" id="CAJ0924634.1"/>
    </source>
</evidence>
<keyword evidence="4" id="KW-0788">Thiol protease</keyword>
<evidence type="ECO:0000259" key="6">
    <source>
        <dbReference type="PROSITE" id="PS51283"/>
    </source>
</evidence>
<dbReference type="Pfam" id="PF06337">
    <property type="entry name" value="DUSP"/>
    <property type="match status" value="1"/>
</dbReference>
<feature type="compositionally biased region" description="Basic and acidic residues" evidence="5">
    <location>
        <begin position="142"/>
        <end position="152"/>
    </location>
</feature>
<evidence type="ECO:0000256" key="2">
    <source>
        <dbReference type="ARBA" id="ARBA00012759"/>
    </source>
</evidence>
<protein>
    <recommendedName>
        <fullName evidence="2">ubiquitinyl hydrolase 1</fullName>
        <ecNumber evidence="2">3.4.19.12</ecNumber>
    </recommendedName>
</protein>
<dbReference type="Proteomes" id="UP001176940">
    <property type="component" value="Unassembled WGS sequence"/>
</dbReference>
<feature type="region of interest" description="Disordered" evidence="5">
    <location>
        <begin position="142"/>
        <end position="163"/>
    </location>
</feature>
<dbReference type="InterPro" id="IPR006615">
    <property type="entry name" value="Pept_C19_DUSP"/>
</dbReference>
<accession>A0ABN9KUM7</accession>
<feature type="domain" description="DUSP" evidence="6">
    <location>
        <begin position="1"/>
        <end position="83"/>
    </location>
</feature>